<name>A0A2R8FEP4_9VIRU</name>
<evidence type="ECO:0000313" key="1">
    <source>
        <dbReference type="EMBL" id="SPN79477.1"/>
    </source>
</evidence>
<accession>A0A2R8FEP4</accession>
<evidence type="ECO:0000313" key="2">
    <source>
        <dbReference type="Proteomes" id="UP000273054"/>
    </source>
</evidence>
<sequence>MDDKPTAATFSSFWKEKFSTEDLPLLEEGTDFTHWVTIYERSLEAAGIAHERIDSGQKIEISIARVSDLYMLRVTDLDQGTWNMIQSNITDGYLDWLIIEADTIIHDYYLVLSPRAGFYLYEKVDKQEELDEEGFLCRTVLLPSSKIALTKDDAWFFVYRLVYFGYRF</sequence>
<keyword evidence="2" id="KW-1185">Reference proteome</keyword>
<protein>
    <submittedName>
        <fullName evidence="1">Uncharacterized protein</fullName>
    </submittedName>
</protein>
<gene>
    <name evidence="1" type="ORF">BRZCDTV_368</name>
</gene>
<reference evidence="1" key="1">
    <citation type="submission" date="2018-03" db="EMBL/GenBank/DDBJ databases">
        <authorList>
            <consortium name="Urmite Genomes"/>
        </authorList>
    </citation>
    <scope>NUCLEOTIDE SEQUENCE [LARGE SCALE GENOMIC DNA]</scope>
    <source>
        <strain evidence="1">IHUMI-27.7</strain>
    </source>
</reference>
<dbReference type="EMBL" id="LT994651">
    <property type="protein sequence ID" value="SPN79477.1"/>
    <property type="molecule type" value="Genomic_DNA"/>
</dbReference>
<proteinExistence type="predicted"/>
<dbReference type="Proteomes" id="UP000273054">
    <property type="component" value="Segment"/>
</dbReference>
<organism evidence="1">
    <name type="scientific">Brazilian cedratvirus IHUMI</name>
    <dbReference type="NCBI Taxonomy" id="2126980"/>
    <lineage>
        <taxon>Viruses</taxon>
        <taxon>Pithoviruses</taxon>
        <taxon>Orthocedratvirinae</taxon>
        <taxon>Alphacedratvirus</taxon>
        <taxon>Alphacedratvirus brasiliense</taxon>
    </lineage>
</organism>